<feature type="transmembrane region" description="Helical" evidence="1">
    <location>
        <begin position="250"/>
        <end position="271"/>
    </location>
</feature>
<feature type="transmembrane region" description="Helical" evidence="1">
    <location>
        <begin position="17"/>
        <end position="41"/>
    </location>
</feature>
<gene>
    <name evidence="2" type="ORF">FB45DRAFT_896440</name>
</gene>
<organism evidence="2 3">
    <name type="scientific">Roridomyces roridus</name>
    <dbReference type="NCBI Taxonomy" id="1738132"/>
    <lineage>
        <taxon>Eukaryota</taxon>
        <taxon>Fungi</taxon>
        <taxon>Dikarya</taxon>
        <taxon>Basidiomycota</taxon>
        <taxon>Agaricomycotina</taxon>
        <taxon>Agaricomycetes</taxon>
        <taxon>Agaricomycetidae</taxon>
        <taxon>Agaricales</taxon>
        <taxon>Marasmiineae</taxon>
        <taxon>Mycenaceae</taxon>
        <taxon>Roridomyces</taxon>
    </lineage>
</organism>
<name>A0AAD7FXQ8_9AGAR</name>
<feature type="transmembrane region" description="Helical" evidence="1">
    <location>
        <begin position="103"/>
        <end position="125"/>
    </location>
</feature>
<sequence length="291" mass="32596">MAGTSDFDSAWEQVVPYLIKTTVALFLNAVYDVLVVLALYFVRRRDPAGKRILICAIIVMFIFALVEMALQIVTVAYAMQALYSAVHSQYEGALDTLKTMSNILGFVEEFLLIMNNAIADAFFMYRCYVVWGYNRKVVVLPAVISVITIGVGYATLVRDHFSPPQYFIDTRIVFGLVMFNNLFLTCLTAGPIWRSRRNLQVVGQTKFIYRYNIAMAMLLESATIYFICITIGIIIVSLGGFAVSLVPQTVYGIFSQLMNIVPTLVIVQVSLGRQIDRETSSVGSMEKMESV</sequence>
<feature type="transmembrane region" description="Helical" evidence="1">
    <location>
        <begin position="53"/>
        <end position="83"/>
    </location>
</feature>
<feature type="transmembrane region" description="Helical" evidence="1">
    <location>
        <begin position="137"/>
        <end position="156"/>
    </location>
</feature>
<keyword evidence="3" id="KW-1185">Reference proteome</keyword>
<feature type="transmembrane region" description="Helical" evidence="1">
    <location>
        <begin position="172"/>
        <end position="193"/>
    </location>
</feature>
<protein>
    <submittedName>
        <fullName evidence="2">Uncharacterized protein</fullName>
    </submittedName>
</protein>
<dbReference type="EMBL" id="JARKIF010000003">
    <property type="protein sequence ID" value="KAJ7643921.1"/>
    <property type="molecule type" value="Genomic_DNA"/>
</dbReference>
<comment type="caution">
    <text evidence="2">The sequence shown here is derived from an EMBL/GenBank/DDBJ whole genome shotgun (WGS) entry which is preliminary data.</text>
</comment>
<evidence type="ECO:0000313" key="3">
    <source>
        <dbReference type="Proteomes" id="UP001221142"/>
    </source>
</evidence>
<dbReference type="Proteomes" id="UP001221142">
    <property type="component" value="Unassembled WGS sequence"/>
</dbReference>
<proteinExistence type="predicted"/>
<feature type="transmembrane region" description="Helical" evidence="1">
    <location>
        <begin position="213"/>
        <end position="238"/>
    </location>
</feature>
<evidence type="ECO:0000313" key="2">
    <source>
        <dbReference type="EMBL" id="KAJ7643921.1"/>
    </source>
</evidence>
<evidence type="ECO:0000256" key="1">
    <source>
        <dbReference type="SAM" id="Phobius"/>
    </source>
</evidence>
<dbReference type="AlphaFoldDB" id="A0AAD7FXQ8"/>
<keyword evidence="1" id="KW-1133">Transmembrane helix</keyword>
<reference evidence="2" key="1">
    <citation type="submission" date="2023-03" db="EMBL/GenBank/DDBJ databases">
        <title>Massive genome expansion in bonnet fungi (Mycena s.s.) driven by repeated elements and novel gene families across ecological guilds.</title>
        <authorList>
            <consortium name="Lawrence Berkeley National Laboratory"/>
            <person name="Harder C.B."/>
            <person name="Miyauchi S."/>
            <person name="Viragh M."/>
            <person name="Kuo A."/>
            <person name="Thoen E."/>
            <person name="Andreopoulos B."/>
            <person name="Lu D."/>
            <person name="Skrede I."/>
            <person name="Drula E."/>
            <person name="Henrissat B."/>
            <person name="Morin E."/>
            <person name="Kohler A."/>
            <person name="Barry K."/>
            <person name="LaButti K."/>
            <person name="Morin E."/>
            <person name="Salamov A."/>
            <person name="Lipzen A."/>
            <person name="Mereny Z."/>
            <person name="Hegedus B."/>
            <person name="Baldrian P."/>
            <person name="Stursova M."/>
            <person name="Weitz H."/>
            <person name="Taylor A."/>
            <person name="Grigoriev I.V."/>
            <person name="Nagy L.G."/>
            <person name="Martin F."/>
            <person name="Kauserud H."/>
        </authorList>
    </citation>
    <scope>NUCLEOTIDE SEQUENCE</scope>
    <source>
        <strain evidence="2">9284</strain>
    </source>
</reference>
<accession>A0AAD7FXQ8</accession>
<keyword evidence="1" id="KW-0472">Membrane</keyword>
<keyword evidence="1" id="KW-0812">Transmembrane</keyword>